<keyword evidence="1 2" id="KW-0597">Phosphoprotein</keyword>
<dbReference type="InterPro" id="IPR011006">
    <property type="entry name" value="CheY-like_superfamily"/>
</dbReference>
<evidence type="ECO:0000313" key="7">
    <source>
        <dbReference type="Proteomes" id="UP000301751"/>
    </source>
</evidence>
<dbReference type="OrthoDB" id="9806105at2"/>
<dbReference type="SMART" id="SM00448">
    <property type="entry name" value="REC"/>
    <property type="match status" value="1"/>
</dbReference>
<evidence type="ECO:0000313" key="6">
    <source>
        <dbReference type="EMBL" id="GCL65955.1"/>
    </source>
</evidence>
<evidence type="ECO:0000259" key="5">
    <source>
        <dbReference type="PROSITE" id="PS50110"/>
    </source>
</evidence>
<protein>
    <recommendedName>
        <fullName evidence="5">Response regulatory domain-containing protein</fullName>
    </recommendedName>
</protein>
<gene>
    <name evidence="6" type="ORF">AQPW35_50360</name>
</gene>
<evidence type="ECO:0000256" key="2">
    <source>
        <dbReference type="PROSITE-ProRule" id="PRU00169"/>
    </source>
</evidence>
<dbReference type="SUPFAM" id="SSF52172">
    <property type="entry name" value="CheY-like"/>
    <property type="match status" value="1"/>
</dbReference>
<reference evidence="7" key="1">
    <citation type="submission" date="2019-03" db="EMBL/GenBank/DDBJ databases">
        <title>Aquabacterium pictum sp.nov., the first bacteriochlorophyll a-containing freshwater bacterium in the genus Aquabacterium of the class Betaproteobacteria.</title>
        <authorList>
            <person name="Hirose S."/>
            <person name="Tank M."/>
            <person name="Hara E."/>
            <person name="Tamaki H."/>
            <person name="Takaichi S."/>
            <person name="Haruta S."/>
            <person name="Hanada S."/>
        </authorList>
    </citation>
    <scope>NUCLEOTIDE SEQUENCE [LARGE SCALE GENOMIC DNA]</scope>
    <source>
        <strain evidence="7">W35</strain>
    </source>
</reference>
<dbReference type="Gene3D" id="3.40.50.2300">
    <property type="match status" value="1"/>
</dbReference>
<proteinExistence type="predicted"/>
<dbReference type="RefSeq" id="WP_137735655.1">
    <property type="nucleotide sequence ID" value="NZ_BJCL01000022.1"/>
</dbReference>
<feature type="domain" description="Response regulatory" evidence="5">
    <location>
        <begin position="92"/>
        <end position="207"/>
    </location>
</feature>
<dbReference type="PANTHER" id="PTHR44591">
    <property type="entry name" value="STRESS RESPONSE REGULATOR PROTEIN 1"/>
    <property type="match status" value="1"/>
</dbReference>
<name>A0A480B241_9BURK</name>
<dbReference type="GO" id="GO:0000160">
    <property type="term" value="P:phosphorelay signal transduction system"/>
    <property type="evidence" value="ECO:0007669"/>
    <property type="project" value="InterPro"/>
</dbReference>
<dbReference type="Proteomes" id="UP000301751">
    <property type="component" value="Unassembled WGS sequence"/>
</dbReference>
<evidence type="ECO:0000256" key="4">
    <source>
        <dbReference type="SAM" id="Phobius"/>
    </source>
</evidence>
<dbReference type="InterPro" id="IPR001789">
    <property type="entry name" value="Sig_transdc_resp-reg_receiver"/>
</dbReference>
<evidence type="ECO:0000256" key="3">
    <source>
        <dbReference type="SAM" id="MobiDB-lite"/>
    </source>
</evidence>
<comment type="caution">
    <text evidence="6">The sequence shown here is derived from an EMBL/GenBank/DDBJ whole genome shotgun (WGS) entry which is preliminary data.</text>
</comment>
<keyword evidence="4" id="KW-0472">Membrane</keyword>
<accession>A0A480B241</accession>
<evidence type="ECO:0000256" key="1">
    <source>
        <dbReference type="ARBA" id="ARBA00022553"/>
    </source>
</evidence>
<keyword evidence="4" id="KW-1133">Transmembrane helix</keyword>
<organism evidence="6 7">
    <name type="scientific">Pseudaquabacterium pictum</name>
    <dbReference type="NCBI Taxonomy" id="2315236"/>
    <lineage>
        <taxon>Bacteria</taxon>
        <taxon>Pseudomonadati</taxon>
        <taxon>Pseudomonadota</taxon>
        <taxon>Betaproteobacteria</taxon>
        <taxon>Burkholderiales</taxon>
        <taxon>Sphaerotilaceae</taxon>
        <taxon>Pseudaquabacterium</taxon>
    </lineage>
</organism>
<feature type="compositionally biased region" description="Pro residues" evidence="3">
    <location>
        <begin position="58"/>
        <end position="85"/>
    </location>
</feature>
<dbReference type="PROSITE" id="PS50110">
    <property type="entry name" value="RESPONSE_REGULATORY"/>
    <property type="match status" value="1"/>
</dbReference>
<dbReference type="AlphaFoldDB" id="A0A480B241"/>
<feature type="region of interest" description="Disordered" evidence="3">
    <location>
        <begin position="36"/>
        <end position="85"/>
    </location>
</feature>
<sequence>MLIDLLNTLFHLLLPWVLGAVVVGAVVVVLLGRRPARRRPAAPEPEPEPAPTIAAAPAPRPAPPPAAHPPTPAAPTPAPAPAASPPPALQADLLLVDDSAVVRAKLRRLFEPAGYQVALARDGEEALALLQAGRYALLVTDLEMPRLDGVGLVRAVQLQPGLAAMPILAITGHDDLQAQLNQLQAVAGIYRKPWIDDDLLGHVQALVQPSMVPAHAADD</sequence>
<dbReference type="PANTHER" id="PTHR44591:SF3">
    <property type="entry name" value="RESPONSE REGULATORY DOMAIN-CONTAINING PROTEIN"/>
    <property type="match status" value="1"/>
</dbReference>
<feature type="transmembrane region" description="Helical" evidence="4">
    <location>
        <begin position="12"/>
        <end position="31"/>
    </location>
</feature>
<feature type="modified residue" description="4-aspartylphosphate" evidence="2">
    <location>
        <position position="141"/>
    </location>
</feature>
<keyword evidence="7" id="KW-1185">Reference proteome</keyword>
<dbReference type="InterPro" id="IPR050595">
    <property type="entry name" value="Bact_response_regulator"/>
</dbReference>
<keyword evidence="4" id="KW-0812">Transmembrane</keyword>
<dbReference type="EMBL" id="BJCL01000022">
    <property type="protein sequence ID" value="GCL65955.1"/>
    <property type="molecule type" value="Genomic_DNA"/>
</dbReference>
<dbReference type="Pfam" id="PF00072">
    <property type="entry name" value="Response_reg"/>
    <property type="match status" value="1"/>
</dbReference>